<keyword evidence="1" id="KW-0547">Nucleotide-binding</keyword>
<gene>
    <name evidence="5" type="ORF">Ahy_B06g084940</name>
</gene>
<evidence type="ECO:0000256" key="1">
    <source>
        <dbReference type="RuleBase" id="RU003651"/>
    </source>
</evidence>
<reference evidence="5 6" key="1">
    <citation type="submission" date="2019-01" db="EMBL/GenBank/DDBJ databases">
        <title>Sequencing of cultivated peanut Arachis hypogaea provides insights into genome evolution and oil improvement.</title>
        <authorList>
            <person name="Chen X."/>
        </authorList>
    </citation>
    <scope>NUCLEOTIDE SEQUENCE [LARGE SCALE GENOMIC DNA]</scope>
    <source>
        <strain evidence="6">cv. Fuhuasheng</strain>
        <tissue evidence="5">Leaves</tissue>
    </source>
</reference>
<dbReference type="InterPro" id="IPR003960">
    <property type="entry name" value="ATPase_AAA_CS"/>
</dbReference>
<proteinExistence type="inferred from homology"/>
<dbReference type="PROSITE" id="PS00674">
    <property type="entry name" value="AAA"/>
    <property type="match status" value="1"/>
</dbReference>
<dbReference type="SMART" id="SM01155">
    <property type="entry name" value="DUF1713"/>
    <property type="match status" value="1"/>
</dbReference>
<dbReference type="InterPro" id="IPR003959">
    <property type="entry name" value="ATPase_AAA_core"/>
</dbReference>
<feature type="compositionally biased region" description="Basic residues" evidence="2">
    <location>
        <begin position="431"/>
        <end position="454"/>
    </location>
</feature>
<evidence type="ECO:0000313" key="5">
    <source>
        <dbReference type="EMBL" id="RYR05086.1"/>
    </source>
</evidence>
<organism evidence="5 6">
    <name type="scientific">Arachis hypogaea</name>
    <name type="common">Peanut</name>
    <dbReference type="NCBI Taxonomy" id="3818"/>
    <lineage>
        <taxon>Eukaryota</taxon>
        <taxon>Viridiplantae</taxon>
        <taxon>Streptophyta</taxon>
        <taxon>Embryophyta</taxon>
        <taxon>Tracheophyta</taxon>
        <taxon>Spermatophyta</taxon>
        <taxon>Magnoliopsida</taxon>
        <taxon>eudicotyledons</taxon>
        <taxon>Gunneridae</taxon>
        <taxon>Pentapetalae</taxon>
        <taxon>rosids</taxon>
        <taxon>fabids</taxon>
        <taxon>Fabales</taxon>
        <taxon>Fabaceae</taxon>
        <taxon>Papilionoideae</taxon>
        <taxon>50 kb inversion clade</taxon>
        <taxon>dalbergioids sensu lato</taxon>
        <taxon>Dalbergieae</taxon>
        <taxon>Pterocarpus clade</taxon>
        <taxon>Arachis</taxon>
    </lineage>
</organism>
<dbReference type="PANTHER" id="PTHR23076:SF118">
    <property type="entry name" value="ATP-DEPENDENT ZINC METALLOPROTEASE FTSH 6, CHLOROPLASTIC"/>
    <property type="match status" value="1"/>
</dbReference>
<evidence type="ECO:0000256" key="3">
    <source>
        <dbReference type="SAM" id="Phobius"/>
    </source>
</evidence>
<dbReference type="GO" id="GO:0004176">
    <property type="term" value="F:ATP-dependent peptidase activity"/>
    <property type="evidence" value="ECO:0007669"/>
    <property type="project" value="TreeGrafter"/>
</dbReference>
<dbReference type="EMBL" id="SDMP01000016">
    <property type="protein sequence ID" value="RYR05086.1"/>
    <property type="molecule type" value="Genomic_DNA"/>
</dbReference>
<dbReference type="InterPro" id="IPR013177">
    <property type="entry name" value="Ribosomal_mS38_C"/>
</dbReference>
<evidence type="ECO:0000256" key="2">
    <source>
        <dbReference type="SAM" id="MobiDB-lite"/>
    </source>
</evidence>
<feature type="domain" description="Ribosomal protein mS38 C-terminal" evidence="4">
    <location>
        <begin position="426"/>
        <end position="453"/>
    </location>
</feature>
<feature type="region of interest" description="Disordered" evidence="2">
    <location>
        <begin position="407"/>
        <end position="454"/>
    </location>
</feature>
<sequence length="454" mass="50571">MAVLKGVGSDASGSRDNLEHGICYGETAKWVLLWGVEEERKFFLPWHLKEYHQAGEEVEISSARARILTERMAKMASHPSAGVPFFSLSGSESIEMFVGVGASRVRDLFNKAKANLPCLMFIDELDTVGRQRGTGIGGGNDEREQTLNQFLIEMDGFTRNTGVIIIAATNRPEILDSALLRPGSKFFKALVIGVVIKAYFDIGLTNVVYIATLELNLSIGRSSILKASKTLIKKGAIGRVVERVGFIPNLVTIINIALIALFREKLNQWKSSGRRRRSSVVFQERKPLSSKTKQRFTHYAAINTGIAKKLFFFFFFFFFAIPSMASGLQKILTRSVANTRFLATSLQRVSQVPPLKPSEPQTPSIQLPFPPIHPIPETEYFAASCSPVIFPSFPFGFFLNPIPSIGPPSPADSHGGGGDDDSGKLWADSVKKKRKRKMNKHKYKKLRKRMRRQT</sequence>
<accession>A0A444YT38</accession>
<dbReference type="GO" id="GO:0009535">
    <property type="term" value="C:chloroplast thylakoid membrane"/>
    <property type="evidence" value="ECO:0007669"/>
    <property type="project" value="TreeGrafter"/>
</dbReference>
<keyword evidence="6" id="KW-1185">Reference proteome</keyword>
<dbReference type="STRING" id="3818.A0A444YT38"/>
<feature type="transmembrane region" description="Helical" evidence="3">
    <location>
        <begin position="310"/>
        <end position="328"/>
    </location>
</feature>
<feature type="transmembrane region" description="Helical" evidence="3">
    <location>
        <begin position="244"/>
        <end position="262"/>
    </location>
</feature>
<dbReference type="GO" id="GO:0006508">
    <property type="term" value="P:proteolysis"/>
    <property type="evidence" value="ECO:0007669"/>
    <property type="project" value="TreeGrafter"/>
</dbReference>
<dbReference type="Pfam" id="PF00004">
    <property type="entry name" value="AAA"/>
    <property type="match status" value="1"/>
</dbReference>
<comment type="similarity">
    <text evidence="1">Belongs to the AAA ATPase family.</text>
</comment>
<dbReference type="Pfam" id="PF08213">
    <property type="entry name" value="COX24_C"/>
    <property type="match status" value="1"/>
</dbReference>
<dbReference type="AlphaFoldDB" id="A0A444YT38"/>
<comment type="caution">
    <text evidence="5">The sequence shown here is derived from an EMBL/GenBank/DDBJ whole genome shotgun (WGS) entry which is preliminary data.</text>
</comment>
<keyword evidence="3" id="KW-0812">Transmembrane</keyword>
<feature type="transmembrane region" description="Helical" evidence="3">
    <location>
        <begin position="189"/>
        <end position="211"/>
    </location>
</feature>
<dbReference type="PANTHER" id="PTHR23076">
    <property type="entry name" value="METALLOPROTEASE M41 FTSH"/>
    <property type="match status" value="1"/>
</dbReference>
<keyword evidence="3" id="KW-0472">Membrane</keyword>
<evidence type="ECO:0000259" key="4">
    <source>
        <dbReference type="SMART" id="SM01155"/>
    </source>
</evidence>
<dbReference type="Proteomes" id="UP000289738">
    <property type="component" value="Chromosome B06"/>
</dbReference>
<name>A0A444YT38_ARAHY</name>
<keyword evidence="3" id="KW-1133">Transmembrane helix</keyword>
<keyword evidence="1" id="KW-0067">ATP-binding</keyword>
<dbReference type="SUPFAM" id="SSF52540">
    <property type="entry name" value="P-loop containing nucleoside triphosphate hydrolases"/>
    <property type="match status" value="1"/>
</dbReference>
<dbReference type="InterPro" id="IPR027417">
    <property type="entry name" value="P-loop_NTPase"/>
</dbReference>
<protein>
    <recommendedName>
        <fullName evidence="4">Ribosomal protein mS38 C-terminal domain-containing protein</fullName>
    </recommendedName>
</protein>
<dbReference type="GO" id="GO:0005524">
    <property type="term" value="F:ATP binding"/>
    <property type="evidence" value="ECO:0007669"/>
    <property type="project" value="UniProtKB-KW"/>
</dbReference>
<dbReference type="Gene3D" id="3.40.50.300">
    <property type="entry name" value="P-loop containing nucleotide triphosphate hydrolases"/>
    <property type="match status" value="1"/>
</dbReference>
<evidence type="ECO:0000313" key="6">
    <source>
        <dbReference type="Proteomes" id="UP000289738"/>
    </source>
</evidence>
<dbReference type="GO" id="GO:0016887">
    <property type="term" value="F:ATP hydrolysis activity"/>
    <property type="evidence" value="ECO:0007669"/>
    <property type="project" value="InterPro"/>
</dbReference>